<evidence type="ECO:0000313" key="2">
    <source>
        <dbReference type="EMBL" id="KAG0271468.1"/>
    </source>
</evidence>
<comment type="caution">
    <text evidence="2">The sequence shown here is derived from an EMBL/GenBank/DDBJ whole genome shotgun (WGS) entry which is preliminary data.</text>
</comment>
<evidence type="ECO:0000256" key="1">
    <source>
        <dbReference type="SAM" id="MobiDB-lite"/>
    </source>
</evidence>
<feature type="compositionally biased region" description="Low complexity" evidence="1">
    <location>
        <begin position="284"/>
        <end position="296"/>
    </location>
</feature>
<reference evidence="2" key="1">
    <citation type="journal article" date="2020" name="Fungal Divers.">
        <title>Resolving the Mortierellaceae phylogeny through synthesis of multi-gene phylogenetics and phylogenomics.</title>
        <authorList>
            <person name="Vandepol N."/>
            <person name="Liber J."/>
            <person name="Desiro A."/>
            <person name="Na H."/>
            <person name="Kennedy M."/>
            <person name="Barry K."/>
            <person name="Grigoriev I.V."/>
            <person name="Miller A.N."/>
            <person name="O'Donnell K."/>
            <person name="Stajich J.E."/>
            <person name="Bonito G."/>
        </authorList>
    </citation>
    <scope>NUCLEOTIDE SEQUENCE</scope>
    <source>
        <strain evidence="2">NRRL 28262</strain>
    </source>
</reference>
<dbReference type="AlphaFoldDB" id="A0AAD4D7U7"/>
<proteinExistence type="predicted"/>
<feature type="compositionally biased region" description="Low complexity" evidence="1">
    <location>
        <begin position="240"/>
        <end position="253"/>
    </location>
</feature>
<dbReference type="EMBL" id="JAAAIL010001135">
    <property type="protein sequence ID" value="KAG0271468.1"/>
    <property type="molecule type" value="Genomic_DNA"/>
</dbReference>
<keyword evidence="3" id="KW-1185">Reference proteome</keyword>
<feature type="non-terminal residue" evidence="2">
    <location>
        <position position="482"/>
    </location>
</feature>
<feature type="compositionally biased region" description="Acidic residues" evidence="1">
    <location>
        <begin position="303"/>
        <end position="314"/>
    </location>
</feature>
<protein>
    <submittedName>
        <fullName evidence="2">Uncharacterized protein</fullName>
    </submittedName>
</protein>
<accession>A0AAD4D7U7</accession>
<gene>
    <name evidence="2" type="ORF">BGZ95_000720</name>
</gene>
<sequence>MYDPVLQAEMEAYHSTAPDESGTFETHVISTIHLSRNDHHFSEFLFEIILFELAAAIPSNKTSGSVRLDAIHWAVKIAQGFIRSYGLDSSTSETEPAPMYELYIATAPYAPTVEDCYHYLVDEWRVGRLFTKAVGFDRTSTLPSSKVPNNVTIPAITQEDRDHFQRQYSKIRPDFQDRFATIVYACRKYVWKNSGSGGEIVFLSRKELYAVEKYTKKFNADYKRNIADAAAAELISSDWAANSGSPSPSNNAGEESLSKNAKKKAKKKAKKAAAAQEDQDVDADATPSAASASQPPLTKAADELEEEEEEEEEVVDKQFEATLKRVRAIFVDMQYSGYDTMAMINKAHEWQAAQIDLLNTISDNHNQVVRNREKSIEKARQVVIAAYKIRQEREKWIPSAINRVCEASAVYNKERARLDEKLQSIRSAASIAGRDFSNQLLNSVAGSMNAGVIPTKKSKVTANVTASNKANTSNRVVTKGVK</sequence>
<organism evidence="2 3">
    <name type="scientific">Linnemannia exigua</name>
    <dbReference type="NCBI Taxonomy" id="604196"/>
    <lineage>
        <taxon>Eukaryota</taxon>
        <taxon>Fungi</taxon>
        <taxon>Fungi incertae sedis</taxon>
        <taxon>Mucoromycota</taxon>
        <taxon>Mortierellomycotina</taxon>
        <taxon>Mortierellomycetes</taxon>
        <taxon>Mortierellales</taxon>
        <taxon>Mortierellaceae</taxon>
        <taxon>Linnemannia</taxon>
    </lineage>
</organism>
<name>A0AAD4D7U7_9FUNG</name>
<dbReference type="Proteomes" id="UP001194580">
    <property type="component" value="Unassembled WGS sequence"/>
</dbReference>
<evidence type="ECO:0000313" key="3">
    <source>
        <dbReference type="Proteomes" id="UP001194580"/>
    </source>
</evidence>
<feature type="region of interest" description="Disordered" evidence="1">
    <location>
        <begin position="239"/>
        <end position="316"/>
    </location>
</feature>
<feature type="compositionally biased region" description="Basic residues" evidence="1">
    <location>
        <begin position="260"/>
        <end position="271"/>
    </location>
</feature>